<accession>A0A2R7Z2H5</accession>
<feature type="transmembrane region" description="Helical" evidence="1">
    <location>
        <begin position="19"/>
        <end position="37"/>
    </location>
</feature>
<evidence type="ECO:0000256" key="1">
    <source>
        <dbReference type="SAM" id="Phobius"/>
    </source>
</evidence>
<reference evidence="2 3" key="1">
    <citation type="submission" date="2018-03" db="EMBL/GenBank/DDBJ databases">
        <authorList>
            <person name="Keele B.F."/>
        </authorList>
    </citation>
    <scope>NUCLEOTIDE SEQUENCE [LARGE SCALE GENOMIC DNA]</scope>
    <source>
        <strain evidence="2 3">IB-3</strain>
    </source>
</reference>
<keyword evidence="1" id="KW-0472">Membrane</keyword>
<sequence>MTLGLEPERRRGSRLARRLVALAVVLAMVPLVVLVVLDLRLTTALDRIDDAFTGLGARPAPATDGSVTMLMLATGTARADSPDLTWMPDDPAVISALFVTVSGDRRQVNVDWLPLRGPILAGISDSAPSSSVGAAEEWTGTRVDHLAVIDWPTFAQLGRDNEVTDVLPPGAGRGEQQAYLREVLEDTLHAEMRKEPWTLYKALHTTAEGMAVEDGWSTFDMNRLVFSLRDMRSAQIVLGALDRPLTKIGE</sequence>
<organism evidence="2 3">
    <name type="scientific">Nocardioides currus</name>
    <dbReference type="NCBI Taxonomy" id="2133958"/>
    <lineage>
        <taxon>Bacteria</taxon>
        <taxon>Bacillati</taxon>
        <taxon>Actinomycetota</taxon>
        <taxon>Actinomycetes</taxon>
        <taxon>Propionibacteriales</taxon>
        <taxon>Nocardioidaceae</taxon>
        <taxon>Nocardioides</taxon>
    </lineage>
</organism>
<evidence type="ECO:0008006" key="4">
    <source>
        <dbReference type="Google" id="ProtNLM"/>
    </source>
</evidence>
<protein>
    <recommendedName>
        <fullName evidence="4">Cell envelope-related transcriptional attenuator domain-containing protein</fullName>
    </recommendedName>
</protein>
<evidence type="ECO:0000313" key="2">
    <source>
        <dbReference type="EMBL" id="PUA82359.1"/>
    </source>
</evidence>
<evidence type="ECO:0000313" key="3">
    <source>
        <dbReference type="Proteomes" id="UP000244867"/>
    </source>
</evidence>
<comment type="caution">
    <text evidence="2">The sequence shown here is derived from an EMBL/GenBank/DDBJ whole genome shotgun (WGS) entry which is preliminary data.</text>
</comment>
<keyword evidence="1" id="KW-1133">Transmembrane helix</keyword>
<name>A0A2R7Z2H5_9ACTN</name>
<proteinExistence type="predicted"/>
<dbReference type="Proteomes" id="UP000244867">
    <property type="component" value="Unassembled WGS sequence"/>
</dbReference>
<dbReference type="AlphaFoldDB" id="A0A2R7Z2H5"/>
<gene>
    <name evidence="2" type="ORF">C7S10_00980</name>
</gene>
<dbReference type="RefSeq" id="WP_108342546.1">
    <property type="nucleotide sequence ID" value="NZ_PYXZ01000001.1"/>
</dbReference>
<keyword evidence="3" id="KW-1185">Reference proteome</keyword>
<dbReference type="OrthoDB" id="3784155at2"/>
<dbReference type="EMBL" id="PYXZ01000001">
    <property type="protein sequence ID" value="PUA82359.1"/>
    <property type="molecule type" value="Genomic_DNA"/>
</dbReference>
<keyword evidence="1" id="KW-0812">Transmembrane</keyword>